<keyword evidence="4" id="KW-0547">Nucleotide-binding</keyword>
<evidence type="ECO:0000256" key="6">
    <source>
        <dbReference type="ARBA" id="ARBA00023014"/>
    </source>
</evidence>
<dbReference type="InterPro" id="IPR006638">
    <property type="entry name" value="Elp3/MiaA/NifB-like_rSAM"/>
</dbReference>
<keyword evidence="1" id="KW-0004">4Fe-4S</keyword>
<dbReference type="CDD" id="cd01335">
    <property type="entry name" value="Radical_SAM"/>
    <property type="match status" value="1"/>
</dbReference>
<feature type="domain" description="Radical SAM core" evidence="11">
    <location>
        <begin position="5"/>
        <end position="225"/>
    </location>
</feature>
<dbReference type="SFLD" id="SFLDG01386">
    <property type="entry name" value="main_SPASM_domain-containing"/>
    <property type="match status" value="1"/>
</dbReference>
<dbReference type="Pfam" id="PF06463">
    <property type="entry name" value="Mob_synth_C"/>
    <property type="match status" value="1"/>
</dbReference>
<evidence type="ECO:0000256" key="4">
    <source>
        <dbReference type="ARBA" id="ARBA00022741"/>
    </source>
</evidence>
<dbReference type="GO" id="GO:0061799">
    <property type="term" value="F:cyclic pyranopterin monophosphate synthase activity"/>
    <property type="evidence" value="ECO:0007669"/>
    <property type="project" value="TreeGrafter"/>
</dbReference>
<protein>
    <submittedName>
        <fullName evidence="12">Cyclic pyranopterin monophosphate synthase</fullName>
        <ecNumber evidence="12">4.1.99.18</ecNumber>
    </submittedName>
</protein>
<evidence type="ECO:0000313" key="12">
    <source>
        <dbReference type="EMBL" id="VYU26847.1"/>
    </source>
</evidence>
<dbReference type="PROSITE" id="PS51918">
    <property type="entry name" value="RADICAL_SAM"/>
    <property type="match status" value="1"/>
</dbReference>
<dbReference type="EMBL" id="CACRUX010000057">
    <property type="protein sequence ID" value="VYU26847.1"/>
    <property type="molecule type" value="Genomic_DNA"/>
</dbReference>
<dbReference type="InterPro" id="IPR040064">
    <property type="entry name" value="MoaA-like"/>
</dbReference>
<dbReference type="InterPro" id="IPR013785">
    <property type="entry name" value="Aldolase_TIM"/>
</dbReference>
<evidence type="ECO:0000256" key="7">
    <source>
        <dbReference type="ARBA" id="ARBA00023134"/>
    </source>
</evidence>
<dbReference type="AlphaFoldDB" id="A0A6N3DM92"/>
<dbReference type="Gene3D" id="3.20.20.70">
    <property type="entry name" value="Aldolase class I"/>
    <property type="match status" value="1"/>
</dbReference>
<gene>
    <name evidence="12" type="primary">moaA</name>
    <name evidence="12" type="ORF">VRLFYP33_01596</name>
</gene>
<dbReference type="SUPFAM" id="SSF102114">
    <property type="entry name" value="Radical SAM enzymes"/>
    <property type="match status" value="1"/>
</dbReference>
<dbReference type="Pfam" id="PF04055">
    <property type="entry name" value="Radical_SAM"/>
    <property type="match status" value="1"/>
</dbReference>
<evidence type="ECO:0000256" key="1">
    <source>
        <dbReference type="ARBA" id="ARBA00022485"/>
    </source>
</evidence>
<dbReference type="InterPro" id="IPR007197">
    <property type="entry name" value="rSAM"/>
</dbReference>
<organism evidence="12">
    <name type="scientific">Veillonella ratti</name>
    <dbReference type="NCBI Taxonomy" id="103892"/>
    <lineage>
        <taxon>Bacteria</taxon>
        <taxon>Bacillati</taxon>
        <taxon>Bacillota</taxon>
        <taxon>Negativicutes</taxon>
        <taxon>Veillonellales</taxon>
        <taxon>Veillonellaceae</taxon>
        <taxon>Veillonella</taxon>
    </lineage>
</organism>
<dbReference type="SMART" id="SM00729">
    <property type="entry name" value="Elp3"/>
    <property type="match status" value="1"/>
</dbReference>
<dbReference type="CDD" id="cd21117">
    <property type="entry name" value="Twitch_MoaA"/>
    <property type="match status" value="1"/>
</dbReference>
<dbReference type="PANTHER" id="PTHR22960:SF0">
    <property type="entry name" value="MOLYBDENUM COFACTOR BIOSYNTHESIS PROTEIN 1"/>
    <property type="match status" value="1"/>
</dbReference>
<reference evidence="12" key="1">
    <citation type="submission" date="2019-11" db="EMBL/GenBank/DDBJ databases">
        <authorList>
            <person name="Feng L."/>
        </authorList>
    </citation>
    <scope>NUCLEOTIDE SEQUENCE</scope>
    <source>
        <strain evidence="12">VrattiLFYP33</strain>
    </source>
</reference>
<dbReference type="GO" id="GO:0005525">
    <property type="term" value="F:GTP binding"/>
    <property type="evidence" value="ECO:0007669"/>
    <property type="project" value="UniProtKB-KW"/>
</dbReference>
<keyword evidence="7" id="KW-0342">GTP-binding</keyword>
<keyword evidence="5" id="KW-0408">Iron</keyword>
<dbReference type="GO" id="GO:0046872">
    <property type="term" value="F:metal ion binding"/>
    <property type="evidence" value="ECO:0007669"/>
    <property type="project" value="UniProtKB-KW"/>
</dbReference>
<keyword evidence="6" id="KW-0411">Iron-sulfur</keyword>
<dbReference type="GO" id="GO:0061798">
    <property type="term" value="F:GTP 3',8'-cyclase activity"/>
    <property type="evidence" value="ECO:0007669"/>
    <property type="project" value="TreeGrafter"/>
</dbReference>
<dbReference type="PANTHER" id="PTHR22960">
    <property type="entry name" value="MOLYBDOPTERIN COFACTOR SYNTHESIS PROTEIN A"/>
    <property type="match status" value="1"/>
</dbReference>
<evidence type="ECO:0000256" key="8">
    <source>
        <dbReference type="ARBA" id="ARBA00023150"/>
    </source>
</evidence>
<evidence type="ECO:0000256" key="10">
    <source>
        <dbReference type="SAM" id="MobiDB-lite"/>
    </source>
</evidence>
<dbReference type="EC" id="4.1.99.18" evidence="12"/>
<dbReference type="SFLD" id="SFLDS00029">
    <property type="entry name" value="Radical_SAM"/>
    <property type="match status" value="1"/>
</dbReference>
<dbReference type="InterPro" id="IPR010505">
    <property type="entry name" value="MoaA_twitch"/>
</dbReference>
<proteinExistence type="predicted"/>
<name>A0A6N3DM92_9FIRM</name>
<evidence type="ECO:0000256" key="3">
    <source>
        <dbReference type="ARBA" id="ARBA00022723"/>
    </source>
</evidence>
<keyword evidence="8" id="KW-0501">Molybdenum cofactor biosynthesis</keyword>
<evidence type="ECO:0000256" key="9">
    <source>
        <dbReference type="ARBA" id="ARBA00023239"/>
    </source>
</evidence>
<dbReference type="InterPro" id="IPR050105">
    <property type="entry name" value="MoCo_biosynth_MoaA/MoaC"/>
</dbReference>
<keyword evidence="9 12" id="KW-0456">Lyase</keyword>
<evidence type="ECO:0000259" key="11">
    <source>
        <dbReference type="PROSITE" id="PS51918"/>
    </source>
</evidence>
<dbReference type="InterPro" id="IPR058240">
    <property type="entry name" value="rSAM_sf"/>
</dbReference>
<keyword evidence="2" id="KW-0949">S-adenosyl-L-methionine</keyword>
<dbReference type="GO" id="GO:0051539">
    <property type="term" value="F:4 iron, 4 sulfur cluster binding"/>
    <property type="evidence" value="ECO:0007669"/>
    <property type="project" value="UniProtKB-KW"/>
</dbReference>
<feature type="region of interest" description="Disordered" evidence="10">
    <location>
        <begin position="225"/>
        <end position="249"/>
    </location>
</feature>
<keyword evidence="3" id="KW-0479">Metal-binding</keyword>
<evidence type="ECO:0000256" key="2">
    <source>
        <dbReference type="ARBA" id="ARBA00022691"/>
    </source>
</evidence>
<dbReference type="SFLD" id="SFLDG01067">
    <property type="entry name" value="SPASM/twitch_domain_containing"/>
    <property type="match status" value="1"/>
</dbReference>
<evidence type="ECO:0000256" key="5">
    <source>
        <dbReference type="ARBA" id="ARBA00023004"/>
    </source>
</evidence>
<dbReference type="SFLD" id="SFLDG01383">
    <property type="entry name" value="cyclic_pyranopterin_phosphate"/>
    <property type="match status" value="1"/>
</dbReference>
<sequence length="364" mass="40753">MVQDNWQRTIEYVRLSLTEACNFCCPYCRPEAITPESQTNLLTPDEWLTVLGAFHQLGVRALRLTGGEPLLYPHLDELLQKLQERQWFEDVSMTTNGSLLGKRAKELQKLGLNRVNISLDAVDEDTFDIRTGRIGELSAVIEGIEAALAAGFTSVKINTVLMEPMSDDMVRSLLAYMEKWPVIWRFIEYMPFQGQTFRGPTFEEWQAQLTRICGGPLIPVEKNGAKKDAKKGAESGNGHALDADEVNADKVNADKPTAAKKSKSVTGFGPATYYALPQGPVVGFIFPMSHSYCHECNRVRLTSDGRLRLCLLRDDEADLVSLVRQGKSSEELAEHIKDVLQLRREQHEGPDMAAPKRAMWRIGG</sequence>
<dbReference type="GO" id="GO:0006777">
    <property type="term" value="P:Mo-molybdopterin cofactor biosynthetic process"/>
    <property type="evidence" value="ECO:0007669"/>
    <property type="project" value="UniProtKB-KW"/>
</dbReference>
<accession>A0A6N3DM92</accession>